<organism evidence="5 6">
    <name type="scientific">Symbiodinium natans</name>
    <dbReference type="NCBI Taxonomy" id="878477"/>
    <lineage>
        <taxon>Eukaryota</taxon>
        <taxon>Sar</taxon>
        <taxon>Alveolata</taxon>
        <taxon>Dinophyceae</taxon>
        <taxon>Suessiales</taxon>
        <taxon>Symbiodiniaceae</taxon>
        <taxon>Symbiodinium</taxon>
    </lineage>
</organism>
<evidence type="ECO:0000256" key="2">
    <source>
        <dbReference type="ARBA" id="ARBA00022737"/>
    </source>
</evidence>
<dbReference type="PROSITE" id="PS50082">
    <property type="entry name" value="WD_REPEATS_2"/>
    <property type="match status" value="1"/>
</dbReference>
<sequence length="435" mass="47610">MSGPALALVVQSSPRPALKIWDVKRESCVEESTSSDSASYSWAKAVAADFTTWDILLCTRKSYLELWDMRKLHDPVAISAPNVGGTKTLRADFPAKRALSSSADGVVHVVDLSSSLHTMKSLPGHMDEVTWASVDWGSENNQVIRAATISVEQDVLFWDVAWSQLQLPPEDQQSENAGDSAEPTQHPFWHPRRLTEGHQYRSRVAAYNATARYNQISAFTGSADGMVHSWIVDDMDHDHLHRGGSPLVGHTDQVTSLVADWHDRFVLSGSCDGTLRLWNFAGHHCEGVLVGHQGSIRTTVADWTQRKAISTSMESVHIWDLGTRQEALERSPIATLEVQGGVCEMLATFSARSAAFVSRMGSIEFWDLDHSARIYSLQGHPGTLFAVHLGEHVEASKTTESAEMGSGAREGLEWMGSLTPALAGSCASGWSRSAF</sequence>
<evidence type="ECO:0000313" key="6">
    <source>
        <dbReference type="Proteomes" id="UP000604046"/>
    </source>
</evidence>
<dbReference type="AlphaFoldDB" id="A0A812UME9"/>
<dbReference type="SUPFAM" id="SSF50978">
    <property type="entry name" value="WD40 repeat-like"/>
    <property type="match status" value="1"/>
</dbReference>
<dbReference type="InterPro" id="IPR015943">
    <property type="entry name" value="WD40/YVTN_repeat-like_dom_sf"/>
</dbReference>
<dbReference type="Proteomes" id="UP000604046">
    <property type="component" value="Unassembled WGS sequence"/>
</dbReference>
<accession>A0A812UME9</accession>
<dbReference type="PROSITE" id="PS50294">
    <property type="entry name" value="WD_REPEATS_REGION"/>
    <property type="match status" value="1"/>
</dbReference>
<dbReference type="PANTHER" id="PTHR19848">
    <property type="entry name" value="WD40 REPEAT PROTEIN"/>
    <property type="match status" value="1"/>
</dbReference>
<evidence type="ECO:0000256" key="3">
    <source>
        <dbReference type="PROSITE-ProRule" id="PRU00221"/>
    </source>
</evidence>
<dbReference type="PANTHER" id="PTHR19848:SF8">
    <property type="entry name" value="F-BOX AND WD REPEAT DOMAIN CONTAINING 7"/>
    <property type="match status" value="1"/>
</dbReference>
<reference evidence="5" key="1">
    <citation type="submission" date="2021-02" db="EMBL/GenBank/DDBJ databases">
        <authorList>
            <person name="Dougan E. K."/>
            <person name="Rhodes N."/>
            <person name="Thang M."/>
            <person name="Chan C."/>
        </authorList>
    </citation>
    <scope>NUCLEOTIDE SEQUENCE</scope>
</reference>
<comment type="caution">
    <text evidence="5">The sequence shown here is derived from an EMBL/GenBank/DDBJ whole genome shotgun (WGS) entry which is preliminary data.</text>
</comment>
<gene>
    <name evidence="5" type="primary">BRWD1</name>
    <name evidence="5" type="ORF">SNAT2548_LOCUS32590</name>
</gene>
<protein>
    <submittedName>
        <fullName evidence="5">BRWD1 protein</fullName>
    </submittedName>
</protein>
<evidence type="ECO:0000256" key="1">
    <source>
        <dbReference type="ARBA" id="ARBA00022574"/>
    </source>
</evidence>
<dbReference type="EMBL" id="CAJNDS010002716">
    <property type="protein sequence ID" value="CAE7571888.1"/>
    <property type="molecule type" value="Genomic_DNA"/>
</dbReference>
<keyword evidence="6" id="KW-1185">Reference proteome</keyword>
<dbReference type="InterPro" id="IPR036322">
    <property type="entry name" value="WD40_repeat_dom_sf"/>
</dbReference>
<dbReference type="SMART" id="SM00320">
    <property type="entry name" value="WD40"/>
    <property type="match status" value="2"/>
</dbReference>
<keyword evidence="2" id="KW-0677">Repeat</keyword>
<dbReference type="InterPro" id="IPR001680">
    <property type="entry name" value="WD40_rpt"/>
</dbReference>
<dbReference type="OrthoDB" id="6262491at2759"/>
<dbReference type="Pfam" id="PF00400">
    <property type="entry name" value="WD40"/>
    <property type="match status" value="1"/>
</dbReference>
<evidence type="ECO:0000313" key="5">
    <source>
        <dbReference type="EMBL" id="CAE7571888.1"/>
    </source>
</evidence>
<evidence type="ECO:0000256" key="4">
    <source>
        <dbReference type="SAM" id="MobiDB-lite"/>
    </source>
</evidence>
<feature type="repeat" description="WD" evidence="3">
    <location>
        <begin position="247"/>
        <end position="279"/>
    </location>
</feature>
<dbReference type="Gene3D" id="2.130.10.10">
    <property type="entry name" value="YVTN repeat-like/Quinoprotein amine dehydrogenase"/>
    <property type="match status" value="2"/>
</dbReference>
<proteinExistence type="predicted"/>
<name>A0A812UME9_9DINO</name>
<feature type="region of interest" description="Disordered" evidence="4">
    <location>
        <begin position="169"/>
        <end position="190"/>
    </location>
</feature>
<keyword evidence="1 3" id="KW-0853">WD repeat</keyword>